<protein>
    <recommendedName>
        <fullName evidence="2">Phage tail tape measure protein domain-containing protein</fullName>
    </recommendedName>
</protein>
<dbReference type="AlphaFoldDB" id="A0A0F9GPM4"/>
<evidence type="ECO:0000259" key="2">
    <source>
        <dbReference type="Pfam" id="PF10145"/>
    </source>
</evidence>
<gene>
    <name evidence="3" type="ORF">LCGC14_2095650</name>
</gene>
<dbReference type="Pfam" id="PF10145">
    <property type="entry name" value="PhageMin_Tail"/>
    <property type="match status" value="1"/>
</dbReference>
<comment type="caution">
    <text evidence="3">The sequence shown here is derived from an EMBL/GenBank/DDBJ whole genome shotgun (WGS) entry which is preliminary data.</text>
</comment>
<keyword evidence="1" id="KW-1188">Viral release from host cell</keyword>
<reference evidence="3" key="1">
    <citation type="journal article" date="2015" name="Nature">
        <title>Complex archaea that bridge the gap between prokaryotes and eukaryotes.</title>
        <authorList>
            <person name="Spang A."/>
            <person name="Saw J.H."/>
            <person name="Jorgensen S.L."/>
            <person name="Zaremba-Niedzwiedzka K."/>
            <person name="Martijn J."/>
            <person name="Lind A.E."/>
            <person name="van Eijk R."/>
            <person name="Schleper C."/>
            <person name="Guy L."/>
            <person name="Ettema T.J."/>
        </authorList>
    </citation>
    <scope>NUCLEOTIDE SEQUENCE</scope>
</reference>
<dbReference type="EMBL" id="LAZR01025616">
    <property type="protein sequence ID" value="KKL71365.1"/>
    <property type="molecule type" value="Genomic_DNA"/>
</dbReference>
<proteinExistence type="predicted"/>
<name>A0A0F9GPM4_9ZZZZ</name>
<evidence type="ECO:0000313" key="3">
    <source>
        <dbReference type="EMBL" id="KKL71365.1"/>
    </source>
</evidence>
<accession>A0A0F9GPM4</accession>
<sequence length="254" mass="27343">MPEFEDLGVRAVVRDIGKFLSDLGRMNKGVQTSAQQMQRWGRGMQTAGMQMTKFVTLPIVALGAGSLKMASDFETAFTEVTTLFDLSESQVKSLRSEVLELARSMGVDPVEAARAMYQAISAGVPAANVIGFLRENVKLAVGGVSDLETVVDLTTTVMNAWGKTTEDITDIQDSLFLAVRQGKTTIAELGQAYFQVAPVAAAFGFTVDETNATLATLALNGVPTSEALTQIRAAMLALGAPTIRQKKRQCYFYL</sequence>
<dbReference type="InterPro" id="IPR010090">
    <property type="entry name" value="Phage_tape_meas"/>
</dbReference>
<organism evidence="3">
    <name type="scientific">marine sediment metagenome</name>
    <dbReference type="NCBI Taxonomy" id="412755"/>
    <lineage>
        <taxon>unclassified sequences</taxon>
        <taxon>metagenomes</taxon>
        <taxon>ecological metagenomes</taxon>
    </lineage>
</organism>
<evidence type="ECO:0000256" key="1">
    <source>
        <dbReference type="ARBA" id="ARBA00022612"/>
    </source>
</evidence>
<dbReference type="PANTHER" id="PTHR37813">
    <property type="entry name" value="FELS-2 PROPHAGE PROTEIN"/>
    <property type="match status" value="1"/>
</dbReference>
<dbReference type="NCBIfam" id="TIGR01760">
    <property type="entry name" value="tape_meas_TP901"/>
    <property type="match status" value="1"/>
</dbReference>
<dbReference type="PANTHER" id="PTHR37813:SF1">
    <property type="entry name" value="FELS-2 PROPHAGE PROTEIN"/>
    <property type="match status" value="1"/>
</dbReference>
<feature type="domain" description="Phage tail tape measure protein" evidence="2">
    <location>
        <begin position="97"/>
        <end position="246"/>
    </location>
</feature>